<gene>
    <name evidence="2" type="ORF">MNBD_PLANCTO02-2219</name>
</gene>
<evidence type="ECO:0000259" key="1">
    <source>
        <dbReference type="SMART" id="SM00849"/>
    </source>
</evidence>
<dbReference type="SUPFAM" id="SSF56281">
    <property type="entry name" value="Metallo-hydrolase/oxidoreductase"/>
    <property type="match status" value="1"/>
</dbReference>
<protein>
    <submittedName>
        <fullName evidence="2">MBL-fold metallo-hydrolase superfamily</fullName>
    </submittedName>
</protein>
<organism evidence="2">
    <name type="scientific">hydrothermal vent metagenome</name>
    <dbReference type="NCBI Taxonomy" id="652676"/>
    <lineage>
        <taxon>unclassified sequences</taxon>
        <taxon>metagenomes</taxon>
        <taxon>ecological metagenomes</taxon>
    </lineage>
</organism>
<dbReference type="PANTHER" id="PTHR23131:SF0">
    <property type="entry name" value="ENDORIBONUCLEASE LACTB2"/>
    <property type="match status" value="1"/>
</dbReference>
<proteinExistence type="predicted"/>
<dbReference type="Gene3D" id="3.60.15.10">
    <property type="entry name" value="Ribonuclease Z/Hydroxyacylglutathione hydrolase-like"/>
    <property type="match status" value="1"/>
</dbReference>
<dbReference type="PANTHER" id="PTHR23131">
    <property type="entry name" value="ENDORIBONUCLEASE LACTB2"/>
    <property type="match status" value="1"/>
</dbReference>
<sequence>MLQRREVFPHVIEMNYQARRRLGCSVYLIHDNEEWMLIDIGYEESVAELIDMIREMDFSLSKCKYLATTHAHVDHIQGLQRAKQLLPAAQVVGHKKTAKALKQGDKIYACAEIKPLDISVDLPTITFDKIIGEGDQLEIGNIQVDVWETLGHTDSQLSYRLRELLFSADNIYRDGCVGSIDAHQGSDLPLFIKSLERIRDCNAKWLLPSHGPIFQKKNDLIQSAIDRLKKYQYMADFGTCAIGWPLLEEWENEIAQGFNPKTAK</sequence>
<dbReference type="InterPro" id="IPR036866">
    <property type="entry name" value="RibonucZ/Hydroxyglut_hydro"/>
</dbReference>
<dbReference type="GO" id="GO:0016787">
    <property type="term" value="F:hydrolase activity"/>
    <property type="evidence" value="ECO:0007669"/>
    <property type="project" value="UniProtKB-KW"/>
</dbReference>
<dbReference type="EMBL" id="UOGL01000081">
    <property type="protein sequence ID" value="VAX36842.1"/>
    <property type="molecule type" value="Genomic_DNA"/>
</dbReference>
<keyword evidence="2" id="KW-0378">Hydrolase</keyword>
<dbReference type="InterPro" id="IPR001279">
    <property type="entry name" value="Metallo-B-lactamas"/>
</dbReference>
<evidence type="ECO:0000313" key="2">
    <source>
        <dbReference type="EMBL" id="VAX36842.1"/>
    </source>
</evidence>
<dbReference type="InterPro" id="IPR050662">
    <property type="entry name" value="Sec-metab_biosynth-thioest"/>
</dbReference>
<dbReference type="Pfam" id="PF00753">
    <property type="entry name" value="Lactamase_B"/>
    <property type="match status" value="1"/>
</dbReference>
<name>A0A3B1D806_9ZZZZ</name>
<dbReference type="AlphaFoldDB" id="A0A3B1D806"/>
<reference evidence="2" key="1">
    <citation type="submission" date="2018-06" db="EMBL/GenBank/DDBJ databases">
        <authorList>
            <person name="Zhirakovskaya E."/>
        </authorList>
    </citation>
    <scope>NUCLEOTIDE SEQUENCE</scope>
</reference>
<accession>A0A3B1D806</accession>
<dbReference type="SMART" id="SM00849">
    <property type="entry name" value="Lactamase_B"/>
    <property type="match status" value="1"/>
</dbReference>
<feature type="domain" description="Metallo-beta-lactamase" evidence="1">
    <location>
        <begin position="23"/>
        <end position="210"/>
    </location>
</feature>